<gene>
    <name evidence="2" type="ORF">GOQ30_13820</name>
</gene>
<proteinExistence type="predicted"/>
<keyword evidence="1" id="KW-0812">Transmembrane</keyword>
<sequence length="121" mass="14364">MSKITTKEDEKKIRIIMGFFALIVFIYLQFTKEDTQKAEKKQRLEMAFEGYVTNIILDSVTPRTRLKRTLIINDTLFIIDKKNKSFFDKVNLGDYLVKKENDSMARINATFYNYLENYNPN</sequence>
<dbReference type="Proteomes" id="UP000431264">
    <property type="component" value="Unassembled WGS sequence"/>
</dbReference>
<keyword evidence="1" id="KW-1133">Transmembrane helix</keyword>
<evidence type="ECO:0000313" key="3">
    <source>
        <dbReference type="Proteomes" id="UP000431264"/>
    </source>
</evidence>
<comment type="caution">
    <text evidence="2">The sequence shown here is derived from an EMBL/GenBank/DDBJ whole genome shotgun (WGS) entry which is preliminary data.</text>
</comment>
<dbReference type="EMBL" id="WQLW01000011">
    <property type="protein sequence ID" value="MVO10246.1"/>
    <property type="molecule type" value="Genomic_DNA"/>
</dbReference>
<organism evidence="2 3">
    <name type="scientific">Flavobacterium profundi</name>
    <dbReference type="NCBI Taxonomy" id="1774945"/>
    <lineage>
        <taxon>Bacteria</taxon>
        <taxon>Pseudomonadati</taxon>
        <taxon>Bacteroidota</taxon>
        <taxon>Flavobacteriia</taxon>
        <taxon>Flavobacteriales</taxon>
        <taxon>Flavobacteriaceae</taxon>
        <taxon>Flavobacterium</taxon>
    </lineage>
</organism>
<protein>
    <submittedName>
        <fullName evidence="2">Uncharacterized protein</fullName>
    </submittedName>
</protein>
<dbReference type="AlphaFoldDB" id="A0A6I4ITQ4"/>
<name>A0A6I4ITQ4_9FLAO</name>
<accession>A0A6I4ITQ4</accession>
<dbReference type="RefSeq" id="WP_140998675.1">
    <property type="nucleotide sequence ID" value="NZ_VDCZ01000011.1"/>
</dbReference>
<evidence type="ECO:0000256" key="1">
    <source>
        <dbReference type="SAM" id="Phobius"/>
    </source>
</evidence>
<keyword evidence="3" id="KW-1185">Reference proteome</keyword>
<reference evidence="3" key="1">
    <citation type="submission" date="2019-05" db="EMBL/GenBank/DDBJ databases">
        <title>Flavobacterium profundi sp. nov., isolated from a deep-sea seamount.</title>
        <authorList>
            <person name="Zhang D.-C."/>
        </authorList>
    </citation>
    <scope>NUCLEOTIDE SEQUENCE [LARGE SCALE GENOMIC DNA]</scope>
    <source>
        <strain evidence="3">TP390</strain>
    </source>
</reference>
<keyword evidence="1" id="KW-0472">Membrane</keyword>
<evidence type="ECO:0000313" key="2">
    <source>
        <dbReference type="EMBL" id="MVO10246.1"/>
    </source>
</evidence>
<feature type="transmembrane region" description="Helical" evidence="1">
    <location>
        <begin position="12"/>
        <end position="30"/>
    </location>
</feature>